<evidence type="ECO:0000256" key="9">
    <source>
        <dbReference type="PIRSR" id="PIRSR632852-1"/>
    </source>
</evidence>
<reference evidence="12" key="2">
    <citation type="submission" date="2019-06" db="EMBL/GenBank/DDBJ databases">
        <title>Co-occurence of chitin degradation, pigmentation and bioactivity in marine Pseudoalteromonas.</title>
        <authorList>
            <person name="Sonnenschein E.C."/>
            <person name="Bech P.K."/>
        </authorList>
    </citation>
    <scope>NUCLEOTIDE SEQUENCE [LARGE SCALE GENOMIC DNA]</scope>
    <source>
        <strain evidence="12">S2897</strain>
    </source>
</reference>
<dbReference type="FunFam" id="2.60.120.590:FF:000004">
    <property type="entry name" value="DNA oxidative demethylase ALKBH2"/>
    <property type="match status" value="1"/>
</dbReference>
<keyword evidence="6" id="KW-0560">Oxidoreductase</keyword>
<dbReference type="Proteomes" id="UP000305874">
    <property type="component" value="Unassembled WGS sequence"/>
</dbReference>
<accession>A0A5S3Z610</accession>
<dbReference type="InterPro" id="IPR027450">
    <property type="entry name" value="AlkB-like"/>
</dbReference>
<dbReference type="InterPro" id="IPR037151">
    <property type="entry name" value="AlkB-like_sf"/>
</dbReference>
<feature type="binding site" evidence="9">
    <location>
        <position position="184"/>
    </location>
    <ligand>
        <name>2-oxoglutarate</name>
        <dbReference type="ChEBI" id="CHEBI:16810"/>
    </ligand>
</feature>
<evidence type="ECO:0000256" key="3">
    <source>
        <dbReference type="ARBA" id="ARBA00022763"/>
    </source>
</evidence>
<dbReference type="GO" id="GO:0035516">
    <property type="term" value="F:broad specificity oxidative DNA demethylase activity"/>
    <property type="evidence" value="ECO:0007669"/>
    <property type="project" value="TreeGrafter"/>
</dbReference>
<evidence type="ECO:0000256" key="6">
    <source>
        <dbReference type="ARBA" id="ARBA00023002"/>
    </source>
</evidence>
<comment type="caution">
    <text evidence="11">The sequence shown here is derived from an EMBL/GenBank/DDBJ whole genome shotgun (WGS) entry which is preliminary data.</text>
</comment>
<feature type="binding site" evidence="9">
    <location>
        <position position="130"/>
    </location>
    <ligand>
        <name>substrate</name>
    </ligand>
</feature>
<evidence type="ECO:0000259" key="10">
    <source>
        <dbReference type="PROSITE" id="PS51471"/>
    </source>
</evidence>
<proteinExistence type="predicted"/>
<evidence type="ECO:0000256" key="4">
    <source>
        <dbReference type="ARBA" id="ARBA00022842"/>
    </source>
</evidence>
<reference evidence="11 12" key="1">
    <citation type="submission" date="2017-12" db="EMBL/GenBank/DDBJ databases">
        <authorList>
            <person name="Paulsen S."/>
            <person name="Gram L.K."/>
        </authorList>
    </citation>
    <scope>NUCLEOTIDE SEQUENCE [LARGE SCALE GENOMIC DNA]</scope>
    <source>
        <strain evidence="11 12">S2897</strain>
    </source>
</reference>
<keyword evidence="3" id="KW-0227">DNA damage</keyword>
<feature type="binding site" evidence="9">
    <location>
        <position position="196"/>
    </location>
    <ligand>
        <name>2-oxoglutarate</name>
        <dbReference type="ChEBI" id="CHEBI:16810"/>
    </ligand>
</feature>
<evidence type="ECO:0000256" key="2">
    <source>
        <dbReference type="ARBA" id="ARBA00022723"/>
    </source>
</evidence>
<evidence type="ECO:0000256" key="7">
    <source>
        <dbReference type="ARBA" id="ARBA00023004"/>
    </source>
</evidence>
<name>A0A5S3Z610_9GAMM</name>
<dbReference type="Gene3D" id="2.60.120.590">
    <property type="entry name" value="Alpha-ketoglutarate-dependent dioxygenase AlkB-like"/>
    <property type="match status" value="1"/>
</dbReference>
<dbReference type="AlphaFoldDB" id="A0A5S3Z610"/>
<dbReference type="InterPro" id="IPR005123">
    <property type="entry name" value="Oxoglu/Fe-dep_dioxygenase_dom"/>
</dbReference>
<feature type="domain" description="Fe2OG dioxygenase" evidence="10">
    <location>
        <begin position="108"/>
        <end position="205"/>
    </location>
</feature>
<keyword evidence="7" id="KW-0408">Iron</keyword>
<evidence type="ECO:0000256" key="1">
    <source>
        <dbReference type="ARBA" id="ARBA00001954"/>
    </source>
</evidence>
<protein>
    <submittedName>
        <fullName evidence="11">Alpha-ketoglutarate-dependent dioxygenase AlkB</fullName>
    </submittedName>
</protein>
<dbReference type="EMBL" id="PNCG01000009">
    <property type="protein sequence ID" value="TMP87310.1"/>
    <property type="molecule type" value="Genomic_DNA"/>
</dbReference>
<dbReference type="PANTHER" id="PTHR31573">
    <property type="entry name" value="ALPHA-KETOGLUTARATE-DEPENDENT DIOXYGENASE ALKB HOMOLOG 2"/>
    <property type="match status" value="1"/>
</dbReference>
<feature type="binding site" evidence="9">
    <location>
        <position position="117"/>
    </location>
    <ligand>
        <name>2-oxoglutarate</name>
        <dbReference type="ChEBI" id="CHEBI:16810"/>
    </ligand>
</feature>
<organism evidence="11 12">
    <name type="scientific">Pseudoalteromonas ruthenica</name>
    <dbReference type="NCBI Taxonomy" id="151081"/>
    <lineage>
        <taxon>Bacteria</taxon>
        <taxon>Pseudomonadati</taxon>
        <taxon>Pseudomonadota</taxon>
        <taxon>Gammaproteobacteria</taxon>
        <taxon>Alteromonadales</taxon>
        <taxon>Pseudoalteromonadaceae</taxon>
        <taxon>Pseudoalteromonas</taxon>
    </lineage>
</organism>
<dbReference type="PANTHER" id="PTHR31573:SF1">
    <property type="entry name" value="DNA OXIDATIVE DEMETHYLASE ALKBH2"/>
    <property type="match status" value="1"/>
</dbReference>
<evidence type="ECO:0000256" key="5">
    <source>
        <dbReference type="ARBA" id="ARBA00022964"/>
    </source>
</evidence>
<keyword evidence="2" id="KW-0479">Metal-binding</keyword>
<evidence type="ECO:0000313" key="11">
    <source>
        <dbReference type="EMBL" id="TMP87310.1"/>
    </source>
</evidence>
<dbReference type="Pfam" id="PF13532">
    <property type="entry name" value="2OG-FeII_Oxy_2"/>
    <property type="match status" value="1"/>
</dbReference>
<dbReference type="GO" id="GO:0006307">
    <property type="term" value="P:DNA alkylation repair"/>
    <property type="evidence" value="ECO:0007669"/>
    <property type="project" value="TreeGrafter"/>
</dbReference>
<gene>
    <name evidence="11" type="ORF">CWC05_09485</name>
</gene>
<keyword evidence="8" id="KW-0234">DNA repair</keyword>
<feature type="binding site" evidence="9">
    <location>
        <position position="202"/>
    </location>
    <ligand>
        <name>2-oxoglutarate</name>
        <dbReference type="ChEBI" id="CHEBI:16810"/>
    </ligand>
</feature>
<dbReference type="InterPro" id="IPR032852">
    <property type="entry name" value="ALKBH2"/>
</dbReference>
<feature type="binding site" evidence="9">
    <location>
        <position position="200"/>
    </location>
    <ligand>
        <name>2-oxoglutarate</name>
        <dbReference type="ChEBI" id="CHEBI:16810"/>
    </ligand>
</feature>
<feature type="binding site" evidence="9">
    <location>
        <begin position="78"/>
        <end position="80"/>
    </location>
    <ligand>
        <name>substrate</name>
    </ligand>
</feature>
<keyword evidence="5 11" id="KW-0223">Dioxygenase</keyword>
<feature type="binding site" evidence="9">
    <location>
        <begin position="58"/>
        <end position="60"/>
    </location>
    <ligand>
        <name>substrate</name>
    </ligand>
</feature>
<feature type="binding site" evidence="9">
    <location>
        <position position="115"/>
    </location>
    <ligand>
        <name>2-oxoglutarate</name>
        <dbReference type="ChEBI" id="CHEBI:16810"/>
    </ligand>
</feature>
<feature type="binding site" evidence="9">
    <location>
        <position position="127"/>
    </location>
    <ligand>
        <name>2-oxoglutarate</name>
        <dbReference type="ChEBI" id="CHEBI:16810"/>
    </ligand>
</feature>
<dbReference type="GO" id="GO:0051747">
    <property type="term" value="F:cytosine C-5 DNA demethylase activity"/>
    <property type="evidence" value="ECO:0007669"/>
    <property type="project" value="TreeGrafter"/>
</dbReference>
<evidence type="ECO:0000313" key="12">
    <source>
        <dbReference type="Proteomes" id="UP000305874"/>
    </source>
</evidence>
<dbReference type="SUPFAM" id="SSF51197">
    <property type="entry name" value="Clavaminate synthase-like"/>
    <property type="match status" value="1"/>
</dbReference>
<keyword evidence="4" id="KW-0460">Magnesium</keyword>
<evidence type="ECO:0000256" key="8">
    <source>
        <dbReference type="ARBA" id="ARBA00023204"/>
    </source>
</evidence>
<dbReference type="GO" id="GO:0008198">
    <property type="term" value="F:ferrous iron binding"/>
    <property type="evidence" value="ECO:0007669"/>
    <property type="project" value="TreeGrafter"/>
</dbReference>
<dbReference type="PROSITE" id="PS51471">
    <property type="entry name" value="FE2OG_OXY"/>
    <property type="match status" value="1"/>
</dbReference>
<dbReference type="STRING" id="151081.TW72_11295"/>
<sequence>MDGNSKVFNTDTGNLLPDELPADMFHYQLQALSADKATQLYHYLRDNLAWQQPSIHVFGKWHPIPRLQAYIGDPDSAYEYSKQVFSPMPWPEPLARMRERLNNQLGCKFNAVLVNYYRNGLDSMGWHADDEPELGAQPTIASLSLGALRKFKLRHKHSRVVTDVPLRHGSLLIMKGHSQQHFEHSLPKQRKVTQGRINLTFRHIDASLL</sequence>
<comment type="cofactor">
    <cofactor evidence="1">
        <name>Fe(2+)</name>
        <dbReference type="ChEBI" id="CHEBI:29033"/>
    </cofactor>
</comment>